<dbReference type="EMBL" id="MDYN01000008">
    <property type="protein sequence ID" value="OQD86329.1"/>
    <property type="molecule type" value="Genomic_DNA"/>
</dbReference>
<protein>
    <submittedName>
        <fullName evidence="2">Uncharacterized protein</fullName>
    </submittedName>
</protein>
<feature type="region of interest" description="Disordered" evidence="1">
    <location>
        <begin position="1"/>
        <end position="58"/>
    </location>
</feature>
<sequence>MLTLHEDNDVHENEDEDKDADTTISTTARPRKQKHPKCGQKSKTKRNTSDGASRPELQQIELEDYGIIEVDDTSISHYKAAHDFCVLRDLCYDMQDIWPQVAYDGLNTAVAAGVCNVATGRIKDEESQSSLSFWKRDF</sequence>
<keyword evidence="3" id="KW-1185">Reference proteome</keyword>
<evidence type="ECO:0000313" key="2">
    <source>
        <dbReference type="EMBL" id="OQD86329.1"/>
    </source>
</evidence>
<name>A0A1V6QAT3_9EURO</name>
<reference evidence="3" key="1">
    <citation type="journal article" date="2017" name="Nat. Microbiol.">
        <title>Global analysis of biosynthetic gene clusters reveals vast potential of secondary metabolite production in Penicillium species.</title>
        <authorList>
            <person name="Nielsen J.C."/>
            <person name="Grijseels S."/>
            <person name="Prigent S."/>
            <person name="Ji B."/>
            <person name="Dainat J."/>
            <person name="Nielsen K.F."/>
            <person name="Frisvad J.C."/>
            <person name="Workman M."/>
            <person name="Nielsen J."/>
        </authorList>
    </citation>
    <scope>NUCLEOTIDE SEQUENCE [LARGE SCALE GENOMIC DNA]</scope>
    <source>
        <strain evidence="3">IBT 31811</strain>
    </source>
</reference>
<comment type="caution">
    <text evidence="2">The sequence shown here is derived from an EMBL/GenBank/DDBJ whole genome shotgun (WGS) entry which is preliminary data.</text>
</comment>
<evidence type="ECO:0000313" key="3">
    <source>
        <dbReference type="Proteomes" id="UP000191672"/>
    </source>
</evidence>
<proteinExistence type="predicted"/>
<dbReference type="STRING" id="416450.A0A1V6QAT3"/>
<organism evidence="2 3">
    <name type="scientific">Penicillium antarcticum</name>
    <dbReference type="NCBI Taxonomy" id="416450"/>
    <lineage>
        <taxon>Eukaryota</taxon>
        <taxon>Fungi</taxon>
        <taxon>Dikarya</taxon>
        <taxon>Ascomycota</taxon>
        <taxon>Pezizomycotina</taxon>
        <taxon>Eurotiomycetes</taxon>
        <taxon>Eurotiomycetidae</taxon>
        <taxon>Eurotiales</taxon>
        <taxon>Aspergillaceae</taxon>
        <taxon>Penicillium</taxon>
    </lineage>
</organism>
<accession>A0A1V6QAT3</accession>
<feature type="compositionally biased region" description="Basic and acidic residues" evidence="1">
    <location>
        <begin position="1"/>
        <end position="11"/>
    </location>
</feature>
<feature type="compositionally biased region" description="Basic residues" evidence="1">
    <location>
        <begin position="29"/>
        <end position="46"/>
    </location>
</feature>
<gene>
    <name evidence="2" type="ORF">PENANT_c008G00281</name>
</gene>
<dbReference type="AlphaFoldDB" id="A0A1V6QAT3"/>
<dbReference type="Proteomes" id="UP000191672">
    <property type="component" value="Unassembled WGS sequence"/>
</dbReference>
<evidence type="ECO:0000256" key="1">
    <source>
        <dbReference type="SAM" id="MobiDB-lite"/>
    </source>
</evidence>